<dbReference type="RefSeq" id="WP_048819988.1">
    <property type="nucleotide sequence ID" value="NZ_JARAVA010000002.1"/>
</dbReference>
<evidence type="ECO:0000313" key="2">
    <source>
        <dbReference type="EMBL" id="TQE36478.1"/>
    </source>
</evidence>
<proteinExistence type="predicted"/>
<gene>
    <name evidence="2" type="ORF">Sipo8835_10130</name>
</gene>
<reference evidence="2 3" key="1">
    <citation type="submission" date="2019-03" db="EMBL/GenBank/DDBJ databases">
        <title>Comparative genomic analyses of the sweetpotato soil rot pathogen, Streptomyces ipomoeae.</title>
        <authorList>
            <person name="Ruschel Soares N."/>
            <person name="Badger J.H."/>
            <person name="Huguet-Tapia J.C."/>
            <person name="Clark C.A."/>
            <person name="Pettis G.S."/>
        </authorList>
    </citation>
    <scope>NUCLEOTIDE SEQUENCE [LARGE SCALE GENOMIC DNA]</scope>
    <source>
        <strain evidence="2 3">88-35</strain>
    </source>
</reference>
<comment type="caution">
    <text evidence="2">The sequence shown here is derived from an EMBL/GenBank/DDBJ whole genome shotgun (WGS) entry which is preliminary data.</text>
</comment>
<protein>
    <submittedName>
        <fullName evidence="2">Uncharacterized protein</fullName>
    </submittedName>
</protein>
<dbReference type="AlphaFoldDB" id="A0AAE8W4B9"/>
<dbReference type="Proteomes" id="UP000318720">
    <property type="component" value="Unassembled WGS sequence"/>
</dbReference>
<sequence length="67" mass="6871">MSTSPLPDSRPFHRRFLGMAAGVPPATVTADLAIGALRGDPNSTTTEHADATFSAGSRTPPSVSVGY</sequence>
<evidence type="ECO:0000313" key="3">
    <source>
        <dbReference type="Proteomes" id="UP000318720"/>
    </source>
</evidence>
<accession>A0AAE8W4B9</accession>
<dbReference type="EMBL" id="SPAZ01000090">
    <property type="protein sequence ID" value="TQE36478.1"/>
    <property type="molecule type" value="Genomic_DNA"/>
</dbReference>
<feature type="compositionally biased region" description="Polar residues" evidence="1">
    <location>
        <begin position="54"/>
        <end position="67"/>
    </location>
</feature>
<feature type="region of interest" description="Disordered" evidence="1">
    <location>
        <begin position="38"/>
        <end position="67"/>
    </location>
</feature>
<name>A0AAE8W4B9_9ACTN</name>
<evidence type="ECO:0000256" key="1">
    <source>
        <dbReference type="SAM" id="MobiDB-lite"/>
    </source>
</evidence>
<organism evidence="2 3">
    <name type="scientific">Streptomyces ipomoeae</name>
    <dbReference type="NCBI Taxonomy" id="103232"/>
    <lineage>
        <taxon>Bacteria</taxon>
        <taxon>Bacillati</taxon>
        <taxon>Actinomycetota</taxon>
        <taxon>Actinomycetes</taxon>
        <taxon>Kitasatosporales</taxon>
        <taxon>Streptomycetaceae</taxon>
        <taxon>Streptomyces</taxon>
    </lineage>
</organism>